<sequence length="207" mass="20875">MIARPLLLTALSGLALSGLAACTTTGRSAPAEVIRYHLGEPIPRGTVAVEPLSPTGPASIEFKTYAAAVETELLRSGYATPAPGAQPQFIATVAFTRANHVGPPRQSPVSIGLGGGGFSGGRGGGGVGLGGGLSFPLGSSRGRDIVTTELTVTIKRRADQSPVWEGSSRTYADARAADATASSQAAKLAGALFTGFPGESGRTIEVK</sequence>
<reference evidence="4 5" key="1">
    <citation type="submission" date="2016-10" db="EMBL/GenBank/DDBJ databases">
        <authorList>
            <person name="Varghese N."/>
            <person name="Submissions S."/>
        </authorList>
    </citation>
    <scope>NUCLEOTIDE SEQUENCE [LARGE SCALE GENOMIC DNA]</scope>
    <source>
        <strain evidence="4 5">S7-754</strain>
    </source>
</reference>
<evidence type="ECO:0000256" key="1">
    <source>
        <dbReference type="SAM" id="SignalP"/>
    </source>
</evidence>
<dbReference type="InterPro" id="IPR025411">
    <property type="entry name" value="DUF4136"/>
</dbReference>
<dbReference type="Proteomes" id="UP000436801">
    <property type="component" value="Unassembled WGS sequence"/>
</dbReference>
<evidence type="ECO:0000313" key="3">
    <source>
        <dbReference type="EMBL" id="MWC43185.1"/>
    </source>
</evidence>
<dbReference type="OrthoDB" id="7428103at2"/>
<dbReference type="EMBL" id="WSUT01000005">
    <property type="protein sequence ID" value="MWC43185.1"/>
    <property type="molecule type" value="Genomic_DNA"/>
</dbReference>
<dbReference type="AlphaFoldDB" id="A0A1G7NCP8"/>
<name>A0A1G7NCP8_9SPHN</name>
<feature type="chain" id="PRO_5033741455" evidence="1">
    <location>
        <begin position="21"/>
        <end position="207"/>
    </location>
</feature>
<feature type="domain" description="DUF4136" evidence="2">
    <location>
        <begin position="55"/>
        <end position="198"/>
    </location>
</feature>
<evidence type="ECO:0000313" key="5">
    <source>
        <dbReference type="Proteomes" id="UP000323502"/>
    </source>
</evidence>
<evidence type="ECO:0000313" key="4">
    <source>
        <dbReference type="EMBL" id="SDF71784.1"/>
    </source>
</evidence>
<dbReference type="Proteomes" id="UP000323502">
    <property type="component" value="Unassembled WGS sequence"/>
</dbReference>
<dbReference type="RefSeq" id="WP_149682719.1">
    <property type="nucleotide sequence ID" value="NZ_CP178397.1"/>
</dbReference>
<dbReference type="PROSITE" id="PS51257">
    <property type="entry name" value="PROKAR_LIPOPROTEIN"/>
    <property type="match status" value="1"/>
</dbReference>
<organism evidence="4 5">
    <name type="scientific">Sphingomonas carotinifaciens</name>
    <dbReference type="NCBI Taxonomy" id="1166323"/>
    <lineage>
        <taxon>Bacteria</taxon>
        <taxon>Pseudomonadati</taxon>
        <taxon>Pseudomonadota</taxon>
        <taxon>Alphaproteobacteria</taxon>
        <taxon>Sphingomonadales</taxon>
        <taxon>Sphingomonadaceae</taxon>
        <taxon>Sphingomonas</taxon>
    </lineage>
</organism>
<feature type="signal peptide" evidence="1">
    <location>
        <begin position="1"/>
        <end position="20"/>
    </location>
</feature>
<reference evidence="3 6" key="2">
    <citation type="submission" date="2019-12" db="EMBL/GenBank/DDBJ databases">
        <authorList>
            <person name="Zheng J."/>
        </authorList>
    </citation>
    <scope>NUCLEOTIDE SEQUENCE [LARGE SCALE GENOMIC DNA]</scope>
    <source>
        <strain evidence="3 6">DSM 27347</strain>
    </source>
</reference>
<evidence type="ECO:0000259" key="2">
    <source>
        <dbReference type="Pfam" id="PF13590"/>
    </source>
</evidence>
<accession>A0A1G7NCP8</accession>
<dbReference type="EMBL" id="FNBI01000005">
    <property type="protein sequence ID" value="SDF71784.1"/>
    <property type="molecule type" value="Genomic_DNA"/>
</dbReference>
<keyword evidence="1" id="KW-0732">Signal</keyword>
<protein>
    <submittedName>
        <fullName evidence="3">DUF4136 domain-containing protein</fullName>
    </submittedName>
</protein>
<keyword evidence="5" id="KW-1185">Reference proteome</keyword>
<evidence type="ECO:0000313" key="6">
    <source>
        <dbReference type="Proteomes" id="UP000436801"/>
    </source>
</evidence>
<proteinExistence type="predicted"/>
<gene>
    <name evidence="3" type="ORF">GQR91_05845</name>
    <name evidence="4" type="ORF">SAMN05216557_105116</name>
</gene>
<dbReference type="Pfam" id="PF13590">
    <property type="entry name" value="DUF4136"/>
    <property type="match status" value="1"/>
</dbReference>